<dbReference type="AlphaFoldDB" id="A0A2G6K9N2"/>
<organism evidence="3 4">
    <name type="scientific">Ilumatobacter coccineus</name>
    <dbReference type="NCBI Taxonomy" id="467094"/>
    <lineage>
        <taxon>Bacteria</taxon>
        <taxon>Bacillati</taxon>
        <taxon>Actinomycetota</taxon>
        <taxon>Acidimicrobiia</taxon>
        <taxon>Acidimicrobiales</taxon>
        <taxon>Ilumatobacteraceae</taxon>
        <taxon>Ilumatobacter</taxon>
    </lineage>
</organism>
<proteinExistence type="predicted"/>
<evidence type="ECO:0000313" key="4">
    <source>
        <dbReference type="Proteomes" id="UP000230914"/>
    </source>
</evidence>
<keyword evidence="2" id="KW-0472">Membrane</keyword>
<protein>
    <submittedName>
        <fullName evidence="3">Uncharacterized protein</fullName>
    </submittedName>
</protein>
<feature type="region of interest" description="Disordered" evidence="1">
    <location>
        <begin position="137"/>
        <end position="190"/>
    </location>
</feature>
<accession>A0A2G6K9N2</accession>
<evidence type="ECO:0000256" key="1">
    <source>
        <dbReference type="SAM" id="MobiDB-lite"/>
    </source>
</evidence>
<name>A0A2G6K9N2_9ACTN</name>
<keyword evidence="2" id="KW-0812">Transmembrane</keyword>
<sequence length="280" mass="28807">MNDDQLFLANAYLDNDLSSEERARAEADPVVMTEVAQMRRVQDQLRAVPKPDTDRREAILGAALATYAPPPSAATDAEPAPVIAFPQRWSRVLQLAAAIVVVAALGVVVLRVLAGPMGSSDGDAVADGANDDRSVEMAEASDAEMDAMPKPEAAVASPDDMATDGAGDDLAAEPEPTGVVDDGSAAPRPLGYSDGTELTAVITDDAELASAAAEIAALAASGDLVIPTTTCPISDRTALATYVSPQTGDEVAVIVVVNDETIRLLDAADCDLLAEITALP</sequence>
<comment type="caution">
    <text evidence="3">The sequence shown here is derived from an EMBL/GenBank/DDBJ whole genome shotgun (WGS) entry which is preliminary data.</text>
</comment>
<keyword evidence="2" id="KW-1133">Transmembrane helix</keyword>
<reference evidence="3 4" key="1">
    <citation type="submission" date="2017-10" db="EMBL/GenBank/DDBJ databases">
        <title>Novel microbial diversity and functional potential in the marine mammal oral microbiome.</title>
        <authorList>
            <person name="Dudek N.K."/>
            <person name="Sun C.L."/>
            <person name="Burstein D."/>
            <person name="Kantor R.S."/>
            <person name="Aliaga Goltsman D.S."/>
            <person name="Bik E.M."/>
            <person name="Thomas B.C."/>
            <person name="Banfield J.F."/>
            <person name="Relman D.A."/>
        </authorList>
    </citation>
    <scope>NUCLEOTIDE SEQUENCE [LARGE SCALE GENOMIC DNA]</scope>
    <source>
        <strain evidence="3">DOLJORAL78_61_10</strain>
    </source>
</reference>
<evidence type="ECO:0000256" key="2">
    <source>
        <dbReference type="SAM" id="Phobius"/>
    </source>
</evidence>
<dbReference type="EMBL" id="PDSL01000081">
    <property type="protein sequence ID" value="PIE31489.1"/>
    <property type="molecule type" value="Genomic_DNA"/>
</dbReference>
<dbReference type="Proteomes" id="UP000230914">
    <property type="component" value="Unassembled WGS sequence"/>
</dbReference>
<evidence type="ECO:0000313" key="3">
    <source>
        <dbReference type="EMBL" id="PIE31489.1"/>
    </source>
</evidence>
<gene>
    <name evidence="3" type="ORF">CSA55_05620</name>
</gene>
<feature type="transmembrane region" description="Helical" evidence="2">
    <location>
        <begin position="92"/>
        <end position="114"/>
    </location>
</feature>